<gene>
    <name evidence="1" type="ORF">AVEN_120239_1</name>
</gene>
<accession>A0A4Y2RN50</accession>
<evidence type="ECO:0000313" key="2">
    <source>
        <dbReference type="Proteomes" id="UP000499080"/>
    </source>
</evidence>
<dbReference type="Proteomes" id="UP000499080">
    <property type="component" value="Unassembled WGS sequence"/>
</dbReference>
<evidence type="ECO:0000313" key="1">
    <source>
        <dbReference type="EMBL" id="GBN76830.1"/>
    </source>
</evidence>
<dbReference type="EMBL" id="BGPR01017656">
    <property type="protein sequence ID" value="GBN76830.1"/>
    <property type="molecule type" value="Genomic_DNA"/>
</dbReference>
<name>A0A4Y2RN50_ARAVE</name>
<organism evidence="1 2">
    <name type="scientific">Araneus ventricosus</name>
    <name type="common">Orbweaver spider</name>
    <name type="synonym">Epeira ventricosa</name>
    <dbReference type="NCBI Taxonomy" id="182803"/>
    <lineage>
        <taxon>Eukaryota</taxon>
        <taxon>Metazoa</taxon>
        <taxon>Ecdysozoa</taxon>
        <taxon>Arthropoda</taxon>
        <taxon>Chelicerata</taxon>
        <taxon>Arachnida</taxon>
        <taxon>Araneae</taxon>
        <taxon>Araneomorphae</taxon>
        <taxon>Entelegynae</taxon>
        <taxon>Araneoidea</taxon>
        <taxon>Araneidae</taxon>
        <taxon>Araneus</taxon>
    </lineage>
</organism>
<reference evidence="1 2" key="1">
    <citation type="journal article" date="2019" name="Sci. Rep.">
        <title>Orb-weaving spider Araneus ventricosus genome elucidates the spidroin gene catalogue.</title>
        <authorList>
            <person name="Kono N."/>
            <person name="Nakamura H."/>
            <person name="Ohtoshi R."/>
            <person name="Moran D.A.P."/>
            <person name="Shinohara A."/>
            <person name="Yoshida Y."/>
            <person name="Fujiwara M."/>
            <person name="Mori M."/>
            <person name="Tomita M."/>
            <person name="Arakawa K."/>
        </authorList>
    </citation>
    <scope>NUCLEOTIDE SEQUENCE [LARGE SCALE GENOMIC DNA]</scope>
</reference>
<sequence length="157" mass="17276">MSSSTCKKASGGHFPPRIPRISVFICHDLSLKVVHLAGRDVTVGIVIEPPEGVVDDDAWSIEDTEWETSAASPISTVSAELCVPELRWDLHCILLSLSTVHGPVSMFPAYCRRVDDDAWSQRHTSGDVCCAVHIQQCPLNCVFRKYLRLTCIVLAVS</sequence>
<keyword evidence="2" id="KW-1185">Reference proteome</keyword>
<protein>
    <submittedName>
        <fullName evidence="1">Uncharacterized protein</fullName>
    </submittedName>
</protein>
<proteinExistence type="predicted"/>
<comment type="caution">
    <text evidence="1">The sequence shown here is derived from an EMBL/GenBank/DDBJ whole genome shotgun (WGS) entry which is preliminary data.</text>
</comment>
<dbReference type="AlphaFoldDB" id="A0A4Y2RN50"/>